<proteinExistence type="predicted"/>
<protein>
    <submittedName>
        <fullName evidence="1">Uncharacterized protein</fullName>
    </submittedName>
</protein>
<reference evidence="1" key="1">
    <citation type="submission" date="2014-09" db="EMBL/GenBank/DDBJ databases">
        <authorList>
            <person name="Magalhaes I.L.F."/>
            <person name="Oliveira U."/>
            <person name="Santos F.R."/>
            <person name="Vidigal T.H.D.A."/>
            <person name="Brescovit A.D."/>
            <person name="Santos A.J."/>
        </authorList>
    </citation>
    <scope>NUCLEOTIDE SEQUENCE</scope>
    <source>
        <tissue evidence="1">Shoot tissue taken approximately 20 cm above the soil surface</tissue>
    </source>
</reference>
<sequence>MQYSFILSFLFNFFTNIYS</sequence>
<organism evidence="1">
    <name type="scientific">Arundo donax</name>
    <name type="common">Giant reed</name>
    <name type="synonym">Donax arundinaceus</name>
    <dbReference type="NCBI Taxonomy" id="35708"/>
    <lineage>
        <taxon>Eukaryota</taxon>
        <taxon>Viridiplantae</taxon>
        <taxon>Streptophyta</taxon>
        <taxon>Embryophyta</taxon>
        <taxon>Tracheophyta</taxon>
        <taxon>Spermatophyta</taxon>
        <taxon>Magnoliopsida</taxon>
        <taxon>Liliopsida</taxon>
        <taxon>Poales</taxon>
        <taxon>Poaceae</taxon>
        <taxon>PACMAD clade</taxon>
        <taxon>Arundinoideae</taxon>
        <taxon>Arundineae</taxon>
        <taxon>Arundo</taxon>
    </lineage>
</organism>
<dbReference type="EMBL" id="GBRH01189339">
    <property type="protein sequence ID" value="JAE08557.1"/>
    <property type="molecule type" value="Transcribed_RNA"/>
</dbReference>
<accession>A0A0A9F8A9</accession>
<evidence type="ECO:0000313" key="1">
    <source>
        <dbReference type="EMBL" id="JAE08557.1"/>
    </source>
</evidence>
<reference evidence="1" key="2">
    <citation type="journal article" date="2015" name="Data Brief">
        <title>Shoot transcriptome of the giant reed, Arundo donax.</title>
        <authorList>
            <person name="Barrero R.A."/>
            <person name="Guerrero F.D."/>
            <person name="Moolhuijzen P."/>
            <person name="Goolsby J.A."/>
            <person name="Tidwell J."/>
            <person name="Bellgard S.E."/>
            <person name="Bellgard M.I."/>
        </authorList>
    </citation>
    <scope>NUCLEOTIDE SEQUENCE</scope>
    <source>
        <tissue evidence="1">Shoot tissue taken approximately 20 cm above the soil surface</tissue>
    </source>
</reference>
<dbReference type="AlphaFoldDB" id="A0A0A9F8A9"/>
<name>A0A0A9F8A9_ARUDO</name>